<evidence type="ECO:0000313" key="1">
    <source>
        <dbReference type="EMBL" id="CAG8857248.1"/>
    </source>
</evidence>
<protein>
    <submittedName>
        <fullName evidence="1">8266_t:CDS:1</fullName>
    </submittedName>
</protein>
<dbReference type="Proteomes" id="UP000789901">
    <property type="component" value="Unassembled WGS sequence"/>
</dbReference>
<accession>A0ABN7XSB0</accession>
<organism evidence="1 2">
    <name type="scientific">Gigaspora margarita</name>
    <dbReference type="NCBI Taxonomy" id="4874"/>
    <lineage>
        <taxon>Eukaryota</taxon>
        <taxon>Fungi</taxon>
        <taxon>Fungi incertae sedis</taxon>
        <taxon>Mucoromycota</taxon>
        <taxon>Glomeromycotina</taxon>
        <taxon>Glomeromycetes</taxon>
        <taxon>Diversisporales</taxon>
        <taxon>Gigasporaceae</taxon>
        <taxon>Gigaspora</taxon>
    </lineage>
</organism>
<sequence>VLSPNNTHALSNRHEKNLKLMSAILEGRKLDNEKFAAIRIHRQYNIPSYRQDKGLISRNVLSNKCK</sequence>
<evidence type="ECO:0000313" key="2">
    <source>
        <dbReference type="Proteomes" id="UP000789901"/>
    </source>
</evidence>
<keyword evidence="2" id="KW-1185">Reference proteome</keyword>
<proteinExistence type="predicted"/>
<name>A0ABN7XSB0_GIGMA</name>
<comment type="caution">
    <text evidence="1">The sequence shown here is derived from an EMBL/GenBank/DDBJ whole genome shotgun (WGS) entry which is preliminary data.</text>
</comment>
<feature type="non-terminal residue" evidence="1">
    <location>
        <position position="1"/>
    </location>
</feature>
<gene>
    <name evidence="1" type="ORF">GMARGA_LOCUS46069</name>
</gene>
<dbReference type="EMBL" id="CAJVQB010168756">
    <property type="protein sequence ID" value="CAG8857248.1"/>
    <property type="molecule type" value="Genomic_DNA"/>
</dbReference>
<reference evidence="1 2" key="1">
    <citation type="submission" date="2021-06" db="EMBL/GenBank/DDBJ databases">
        <authorList>
            <person name="Kallberg Y."/>
            <person name="Tangrot J."/>
            <person name="Rosling A."/>
        </authorList>
    </citation>
    <scope>NUCLEOTIDE SEQUENCE [LARGE SCALE GENOMIC DNA]</scope>
    <source>
        <strain evidence="1 2">120-4 pot B 10/14</strain>
    </source>
</reference>
<feature type="non-terminal residue" evidence="1">
    <location>
        <position position="66"/>
    </location>
</feature>